<dbReference type="Gene3D" id="1.10.472.10">
    <property type="entry name" value="Cyclin-like"/>
    <property type="match status" value="1"/>
</dbReference>
<comment type="caution">
    <text evidence="2">The sequence shown here is derived from an EMBL/GenBank/DDBJ whole genome shotgun (WGS) entry which is preliminary data.</text>
</comment>
<reference evidence="2 3" key="1">
    <citation type="submission" date="2019-09" db="EMBL/GenBank/DDBJ databases">
        <title>The hologenome of the rock-dwelling lichen Lasallia pustulata.</title>
        <authorList>
            <person name="Greshake Tzovaras B."/>
            <person name="Segers F."/>
            <person name="Bicker A."/>
            <person name="Dal Grande F."/>
            <person name="Otte J."/>
            <person name="Hankeln T."/>
            <person name="Schmitt I."/>
            <person name="Ebersberger I."/>
        </authorList>
    </citation>
    <scope>NUCLEOTIDE SEQUENCE [LARGE SCALE GENOMIC DNA]</scope>
    <source>
        <strain evidence="2">A1-1</strain>
    </source>
</reference>
<feature type="compositionally biased region" description="Pro residues" evidence="1">
    <location>
        <begin position="164"/>
        <end position="178"/>
    </location>
</feature>
<dbReference type="PRINTS" id="PR01217">
    <property type="entry name" value="PRICHEXTENSN"/>
</dbReference>
<gene>
    <name evidence="2" type="ORF">FRX48_04500</name>
</gene>
<feature type="compositionally biased region" description="Pro residues" evidence="1">
    <location>
        <begin position="188"/>
        <end position="206"/>
    </location>
</feature>
<dbReference type="SUPFAM" id="SSF47954">
    <property type="entry name" value="Cyclin-like"/>
    <property type="match status" value="1"/>
</dbReference>
<evidence type="ECO:0000313" key="3">
    <source>
        <dbReference type="Proteomes" id="UP000324767"/>
    </source>
</evidence>
<accession>A0A5M8PP09</accession>
<dbReference type="EMBL" id="VXIT01000007">
    <property type="protein sequence ID" value="KAA6411220.1"/>
    <property type="molecule type" value="Genomic_DNA"/>
</dbReference>
<dbReference type="PANTHER" id="PTHR10026">
    <property type="entry name" value="CYCLIN"/>
    <property type="match status" value="1"/>
</dbReference>
<dbReference type="GO" id="GO:0006357">
    <property type="term" value="P:regulation of transcription by RNA polymerase II"/>
    <property type="evidence" value="ECO:0007669"/>
    <property type="project" value="InterPro"/>
</dbReference>
<feature type="compositionally biased region" description="Pro residues" evidence="1">
    <location>
        <begin position="125"/>
        <end position="150"/>
    </location>
</feature>
<feature type="region of interest" description="Disordered" evidence="1">
    <location>
        <begin position="125"/>
        <end position="206"/>
    </location>
</feature>
<proteinExistence type="predicted"/>
<evidence type="ECO:0000313" key="2">
    <source>
        <dbReference type="EMBL" id="KAA6411220.1"/>
    </source>
</evidence>
<organism evidence="2 3">
    <name type="scientific">Lasallia pustulata</name>
    <dbReference type="NCBI Taxonomy" id="136370"/>
    <lineage>
        <taxon>Eukaryota</taxon>
        <taxon>Fungi</taxon>
        <taxon>Dikarya</taxon>
        <taxon>Ascomycota</taxon>
        <taxon>Pezizomycotina</taxon>
        <taxon>Lecanoromycetes</taxon>
        <taxon>OSLEUM clade</taxon>
        <taxon>Umbilicariomycetidae</taxon>
        <taxon>Umbilicariales</taxon>
        <taxon>Umbilicariaceae</taxon>
        <taxon>Lasallia</taxon>
    </lineage>
</organism>
<feature type="compositionally biased region" description="Low complexity" evidence="1">
    <location>
        <begin position="151"/>
        <end position="163"/>
    </location>
</feature>
<dbReference type="InterPro" id="IPR043198">
    <property type="entry name" value="Cyclin/Ssn8"/>
</dbReference>
<dbReference type="GO" id="GO:0016538">
    <property type="term" value="F:cyclin-dependent protein serine/threonine kinase regulator activity"/>
    <property type="evidence" value="ECO:0007669"/>
    <property type="project" value="InterPro"/>
</dbReference>
<sequence length="206" mass="21466">MAPEPQLSPLSNPLITPSQLSTSASRLDGLPASLESHIRYAGALLTQAAGILLHLPQETIARAIVTFTRFYSGPEGGSFLLQSAKDISAASLYLHAKLSPTPLPPRSILTTYTYLLSPLSPLQPSPPHPLPLRPAARLPPPPPAAYPPSSAPSSTPSASSSAPSPSPPKPPSPTPSPSPTYKRSPSSAPRPPTPTAPRWPPAPSRT</sequence>
<evidence type="ECO:0000256" key="1">
    <source>
        <dbReference type="SAM" id="MobiDB-lite"/>
    </source>
</evidence>
<protein>
    <submittedName>
        <fullName evidence="2">Cyclin domain-containing</fullName>
    </submittedName>
</protein>
<name>A0A5M8PP09_9LECA</name>
<dbReference type="Proteomes" id="UP000324767">
    <property type="component" value="Unassembled WGS sequence"/>
</dbReference>
<dbReference type="AlphaFoldDB" id="A0A5M8PP09"/>
<dbReference type="InterPro" id="IPR036915">
    <property type="entry name" value="Cyclin-like_sf"/>
</dbReference>
<dbReference type="OrthoDB" id="10264655at2759"/>